<dbReference type="RefSeq" id="WP_306735348.1">
    <property type="nucleotide sequence ID" value="NZ_JANHAX010000002.1"/>
</dbReference>
<dbReference type="Proteomes" id="UP001226762">
    <property type="component" value="Unassembled WGS sequence"/>
</dbReference>
<reference evidence="1" key="1">
    <citation type="submission" date="2022-07" db="EMBL/GenBank/DDBJ databases">
        <authorList>
            <person name="Otstavnykh N."/>
            <person name="Isaeva M."/>
            <person name="Bystritskaya E."/>
        </authorList>
    </citation>
    <scope>NUCLEOTIDE SEQUENCE</scope>
    <source>
        <strain evidence="1">KCTC 52189</strain>
    </source>
</reference>
<organism evidence="1 2">
    <name type="scientific">Marimonas arenosa</name>
    <dbReference type="NCBI Taxonomy" id="1795305"/>
    <lineage>
        <taxon>Bacteria</taxon>
        <taxon>Pseudomonadati</taxon>
        <taxon>Pseudomonadota</taxon>
        <taxon>Alphaproteobacteria</taxon>
        <taxon>Rhodobacterales</taxon>
        <taxon>Paracoccaceae</taxon>
        <taxon>Marimonas</taxon>
    </lineage>
</organism>
<name>A0AAE3WCB3_9RHOB</name>
<dbReference type="EMBL" id="JANHAX010000002">
    <property type="protein sequence ID" value="MDQ2090087.1"/>
    <property type="molecule type" value="Genomic_DNA"/>
</dbReference>
<dbReference type="AlphaFoldDB" id="A0AAE3WCB3"/>
<evidence type="ECO:0000313" key="2">
    <source>
        <dbReference type="Proteomes" id="UP001226762"/>
    </source>
</evidence>
<proteinExistence type="predicted"/>
<evidence type="ECO:0000313" key="1">
    <source>
        <dbReference type="EMBL" id="MDQ2090087.1"/>
    </source>
</evidence>
<gene>
    <name evidence="1" type="ORF">NO357_09275</name>
</gene>
<comment type="caution">
    <text evidence="1">The sequence shown here is derived from an EMBL/GenBank/DDBJ whole genome shotgun (WGS) entry which is preliminary data.</text>
</comment>
<sequence length="144" mass="15654">MGDDAGFDVAGEIKATFTRFSNQASQWTSATNESTFFTNSDNDLTDNENTVILGVAATRAIRQAKVGATRTMIDRTRDQVCLVPSRLAVDKTFGSGKLSRLVGKRIESHIPVIEKSKRPEGTFSNAGLRYDLETDECTCSGANL</sequence>
<reference evidence="1" key="2">
    <citation type="submission" date="2023-02" db="EMBL/GenBank/DDBJ databases">
        <title>'Rhodoalgimonas zhirmunskyi' gen. nov., isolated from a red alga.</title>
        <authorList>
            <person name="Nedashkovskaya O.I."/>
            <person name="Otstavnykh N.Y."/>
            <person name="Bystritskaya E.P."/>
            <person name="Balabanova L.A."/>
            <person name="Isaeva M.P."/>
        </authorList>
    </citation>
    <scope>NUCLEOTIDE SEQUENCE</scope>
    <source>
        <strain evidence="1">KCTC 52189</strain>
    </source>
</reference>
<keyword evidence="2" id="KW-1185">Reference proteome</keyword>
<protein>
    <submittedName>
        <fullName evidence="1">Uncharacterized protein</fullName>
    </submittedName>
</protein>
<accession>A0AAE3WCB3</accession>